<reference evidence="3 4" key="1">
    <citation type="journal article" date="2024" name="Curr. Microbiol.">
        <title>Luteibacter sahnii sp. nov., A Novel Yellow-Colored Xanthomonadin Pigment Producing Probiotic Bacterium from Healthy Rice Seed Microbiome.</title>
        <authorList>
            <person name="Jaiswal G."/>
            <person name="Rana R."/>
            <person name="Nayak P.K."/>
            <person name="Chouhan R."/>
            <person name="Gandhi S.G."/>
            <person name="Patel H.K."/>
            <person name="Patil P.B."/>
        </authorList>
    </citation>
    <scope>NUCLEOTIDE SEQUENCE [LARGE SCALE GENOMIC DNA]</scope>
    <source>
        <strain evidence="3 4">PPL201</strain>
    </source>
</reference>
<dbReference type="InterPro" id="IPR011335">
    <property type="entry name" value="Restrct_endonuc-II-like"/>
</dbReference>
<dbReference type="SUPFAM" id="SSF52980">
    <property type="entry name" value="Restriction endonuclease-like"/>
    <property type="match status" value="1"/>
</dbReference>
<proteinExistence type="predicted"/>
<dbReference type="Gene3D" id="3.40.1350.10">
    <property type="match status" value="1"/>
</dbReference>
<dbReference type="Pfam" id="PF14338">
    <property type="entry name" value="Mrr_N"/>
    <property type="match status" value="1"/>
</dbReference>
<accession>A0ABT6BBM4</accession>
<evidence type="ECO:0000313" key="4">
    <source>
        <dbReference type="Proteomes" id="UP001528850"/>
    </source>
</evidence>
<evidence type="ECO:0000259" key="1">
    <source>
        <dbReference type="Pfam" id="PF04471"/>
    </source>
</evidence>
<dbReference type="PANTHER" id="PTHR30015:SF7">
    <property type="entry name" value="TYPE IV METHYL-DIRECTED RESTRICTION ENZYME ECOKMRR"/>
    <property type="match status" value="1"/>
</dbReference>
<organism evidence="3 4">
    <name type="scientific">Luteibacter sahnii</name>
    <dbReference type="NCBI Taxonomy" id="3021977"/>
    <lineage>
        <taxon>Bacteria</taxon>
        <taxon>Pseudomonadati</taxon>
        <taxon>Pseudomonadota</taxon>
        <taxon>Gammaproteobacteria</taxon>
        <taxon>Lysobacterales</taxon>
        <taxon>Rhodanobacteraceae</taxon>
        <taxon>Luteibacter</taxon>
    </lineage>
</organism>
<gene>
    <name evidence="3" type="ORF">P3W24_11190</name>
</gene>
<sequence length="302" mass="33983">MAEITRRRTGEFLRELFNILMASPEGLQASAALQALAGRVTLTPYEADSYESGGRRFEKIVRFATVDCVKAGWLVKDKGIWTITDEGREAYRVLPDPEAFYRRACKLYAEWRAAQPDAEVRATGAVEMDVDEPDTSAKLVSVTFEEAEEQAWAEISAYLRAMNPYDFQDLVADLLRAMSYHVTWVSPPGKDGGLDILAWPDALGTRPPRVKVQVKRQQQAVSVDGLRSFMALLGDDDVGLFVCTGGFTRDAESEARTQEKRRVTLIGLEKLFDLWDGHYEKLTDQARRRLPLRSIRFLAPNG</sequence>
<protein>
    <submittedName>
        <fullName evidence="3">Mrr restriction system protein</fullName>
    </submittedName>
</protein>
<dbReference type="InterPro" id="IPR011856">
    <property type="entry name" value="tRNA_endonuc-like_dom_sf"/>
</dbReference>
<dbReference type="InterPro" id="IPR052906">
    <property type="entry name" value="Type_IV_Methyl-Rstrct_Enzyme"/>
</dbReference>
<dbReference type="Proteomes" id="UP001528850">
    <property type="component" value="Unassembled WGS sequence"/>
</dbReference>
<evidence type="ECO:0000259" key="2">
    <source>
        <dbReference type="Pfam" id="PF14338"/>
    </source>
</evidence>
<dbReference type="Pfam" id="PF04471">
    <property type="entry name" value="Mrr_cat"/>
    <property type="match status" value="1"/>
</dbReference>
<dbReference type="InterPro" id="IPR007560">
    <property type="entry name" value="Restrct_endonuc_IV_Mrr"/>
</dbReference>
<dbReference type="EMBL" id="JARJJS010000002">
    <property type="protein sequence ID" value="MDF4025530.1"/>
    <property type="molecule type" value="Genomic_DNA"/>
</dbReference>
<evidence type="ECO:0000313" key="3">
    <source>
        <dbReference type="EMBL" id="MDF4025530.1"/>
    </source>
</evidence>
<comment type="caution">
    <text evidence="3">The sequence shown here is derived from an EMBL/GenBank/DDBJ whole genome shotgun (WGS) entry which is preliminary data.</text>
</comment>
<dbReference type="InterPro" id="IPR025745">
    <property type="entry name" value="Mrr-like_N_dom"/>
</dbReference>
<feature type="domain" description="Restriction endonuclease type IV Mrr" evidence="1">
    <location>
        <begin position="159"/>
        <end position="274"/>
    </location>
</feature>
<keyword evidence="4" id="KW-1185">Reference proteome</keyword>
<name>A0ABT6BBM4_9GAMM</name>
<feature type="domain" description="Restriction system protein Mrr-like N-terminal" evidence="2">
    <location>
        <begin position="11"/>
        <end position="90"/>
    </location>
</feature>
<dbReference type="PANTHER" id="PTHR30015">
    <property type="entry name" value="MRR RESTRICTION SYSTEM PROTEIN"/>
    <property type="match status" value="1"/>
</dbReference>